<dbReference type="CDD" id="cd03467">
    <property type="entry name" value="Rieske"/>
    <property type="match status" value="1"/>
</dbReference>
<keyword evidence="2 11" id="KW-0812">Transmembrane</keyword>
<organism evidence="13 14">
    <name type="scientific">Acidithrix ferrooxidans</name>
    <dbReference type="NCBI Taxonomy" id="1280514"/>
    <lineage>
        <taxon>Bacteria</taxon>
        <taxon>Bacillati</taxon>
        <taxon>Actinomycetota</taxon>
        <taxon>Acidimicrobiia</taxon>
        <taxon>Acidimicrobiales</taxon>
        <taxon>Acidimicrobiaceae</taxon>
        <taxon>Acidithrix</taxon>
    </lineage>
</organism>
<evidence type="ECO:0000256" key="6">
    <source>
        <dbReference type="ARBA" id="ARBA00023004"/>
    </source>
</evidence>
<dbReference type="Pfam" id="PF00355">
    <property type="entry name" value="Rieske"/>
    <property type="match status" value="1"/>
</dbReference>
<dbReference type="InterPro" id="IPR005805">
    <property type="entry name" value="Rieske_Fe-S_prot_C"/>
</dbReference>
<dbReference type="SUPFAM" id="SSF50022">
    <property type="entry name" value="ISP domain"/>
    <property type="match status" value="1"/>
</dbReference>
<dbReference type="GO" id="GO:0046872">
    <property type="term" value="F:metal ion binding"/>
    <property type="evidence" value="ECO:0007669"/>
    <property type="project" value="UniProtKB-KW"/>
</dbReference>
<dbReference type="PANTHER" id="PTHR39157">
    <property type="entry name" value="INTEGRAL MEMBRANE PROTEIN-RELATED"/>
    <property type="match status" value="1"/>
</dbReference>
<name>A0A0D8HIZ3_9ACTN</name>
<proteinExistence type="predicted"/>
<dbReference type="Gene3D" id="2.102.10.10">
    <property type="entry name" value="Rieske [2Fe-2S] iron-sulphur domain"/>
    <property type="match status" value="1"/>
</dbReference>
<dbReference type="Pfam" id="PF07681">
    <property type="entry name" value="DoxX"/>
    <property type="match status" value="1"/>
</dbReference>
<feature type="transmembrane region" description="Helical" evidence="11">
    <location>
        <begin position="59"/>
        <end position="83"/>
    </location>
</feature>
<dbReference type="InterPro" id="IPR036922">
    <property type="entry name" value="Rieske_2Fe-2S_sf"/>
</dbReference>
<evidence type="ECO:0000259" key="12">
    <source>
        <dbReference type="PROSITE" id="PS51296"/>
    </source>
</evidence>
<dbReference type="PRINTS" id="PR00162">
    <property type="entry name" value="RIESKE"/>
</dbReference>
<reference evidence="13 14" key="1">
    <citation type="submission" date="2015-01" db="EMBL/GenBank/DDBJ databases">
        <title>Draft genome of the acidophilic iron oxidizer Acidithrix ferrooxidans strain Py-F3.</title>
        <authorList>
            <person name="Poehlein A."/>
            <person name="Eisen S."/>
            <person name="Schloemann M."/>
            <person name="Johnson B.D."/>
            <person name="Daniel R."/>
            <person name="Muehling M."/>
        </authorList>
    </citation>
    <scope>NUCLEOTIDE SEQUENCE [LARGE SCALE GENOMIC DNA]</scope>
    <source>
        <strain evidence="13 14">Py-F3</strain>
    </source>
</reference>
<feature type="transmembrane region" description="Helical" evidence="11">
    <location>
        <begin position="222"/>
        <end position="243"/>
    </location>
</feature>
<evidence type="ECO:0000256" key="1">
    <source>
        <dbReference type="ARBA" id="ARBA00004141"/>
    </source>
</evidence>
<keyword evidence="3" id="KW-0001">2Fe-2S</keyword>
<evidence type="ECO:0000313" key="14">
    <source>
        <dbReference type="Proteomes" id="UP000032360"/>
    </source>
</evidence>
<evidence type="ECO:0000256" key="7">
    <source>
        <dbReference type="ARBA" id="ARBA00023014"/>
    </source>
</evidence>
<keyword evidence="7" id="KW-0411">Iron-sulfur</keyword>
<evidence type="ECO:0000256" key="9">
    <source>
        <dbReference type="ARBA" id="ARBA00023157"/>
    </source>
</evidence>
<sequence>MTPGWILLPLRIFLGITFTFAGGQKLANPAFFNSANPASIQAQLNAYALRSPLHLLLQIAMKAPVVFGVLIAVGEIAVGVGILLGVFTKVAAFGGLTMSFILFLSVSFHSNPYYTGSDIVFCFAWTAFLFVGDGGVMSLANVISRRRHPLLAEPSALIAGIEFSRIMRVCGNFDDGKCAKLDGLKCNQRLCPVLNEFFVSGGGQEDPKTSHRPYYDSTRRRFIVTAGAAGGAAALLGGASAGFGRALGSSKSSFGVAASNSTNSTSPASTTTSTTTPSSTTTTSVSTANAAKTKKTVAASGPVPKGTPVGPATGVPVGKVASFVDPALGQPAYVLHPKTNEFVAFSAVCPHAGCTVQYAGSDLFQCPCHGSQFNALTGAVLQGPAPRGLTPIKVVEGPNGQLYVDG</sequence>
<dbReference type="SMR" id="A0A0D8HIZ3"/>
<gene>
    <name evidence="13" type="primary">petC1</name>
    <name evidence="13" type="ORF">AXFE_13730</name>
</gene>
<keyword evidence="8 11" id="KW-0472">Membrane</keyword>
<dbReference type="InterPro" id="IPR017941">
    <property type="entry name" value="Rieske_2Fe-2S"/>
</dbReference>
<dbReference type="GO" id="GO:0051537">
    <property type="term" value="F:2 iron, 2 sulfur cluster binding"/>
    <property type="evidence" value="ECO:0007669"/>
    <property type="project" value="UniProtKB-KW"/>
</dbReference>
<dbReference type="AlphaFoldDB" id="A0A0D8HIZ3"/>
<comment type="subcellular location">
    <subcellularLocation>
        <location evidence="1">Membrane</location>
        <topology evidence="1">Multi-pass membrane protein</topology>
    </subcellularLocation>
</comment>
<dbReference type="PANTHER" id="PTHR39157:SF1">
    <property type="entry name" value="DOXX FAMILY PROTEIN"/>
    <property type="match status" value="1"/>
</dbReference>
<dbReference type="GO" id="GO:0016020">
    <property type="term" value="C:membrane"/>
    <property type="evidence" value="ECO:0007669"/>
    <property type="project" value="UniProtKB-SubCell"/>
</dbReference>
<evidence type="ECO:0000256" key="10">
    <source>
        <dbReference type="SAM" id="MobiDB-lite"/>
    </source>
</evidence>
<protein>
    <submittedName>
        <fullName evidence="13">Cytochrome b6-f complex iron-sulfur subunit 1</fullName>
        <ecNumber evidence="13">1.10.9.1</ecNumber>
    </submittedName>
</protein>
<evidence type="ECO:0000256" key="11">
    <source>
        <dbReference type="SAM" id="Phobius"/>
    </source>
</evidence>
<feature type="transmembrane region" description="Helical" evidence="11">
    <location>
        <begin position="90"/>
        <end position="108"/>
    </location>
</feature>
<feature type="region of interest" description="Disordered" evidence="10">
    <location>
        <begin position="258"/>
        <end position="314"/>
    </location>
</feature>
<dbReference type="GO" id="GO:0004497">
    <property type="term" value="F:monooxygenase activity"/>
    <property type="evidence" value="ECO:0007669"/>
    <property type="project" value="UniProtKB-ARBA"/>
</dbReference>
<dbReference type="PATRIC" id="fig|1280514.3.peg.1790"/>
<keyword evidence="5 11" id="KW-1133">Transmembrane helix</keyword>
<dbReference type="EC" id="1.10.9.1" evidence="13"/>
<dbReference type="Proteomes" id="UP000032360">
    <property type="component" value="Unassembled WGS sequence"/>
</dbReference>
<dbReference type="GO" id="GO:0016705">
    <property type="term" value="F:oxidoreductase activity, acting on paired donors, with incorporation or reduction of molecular oxygen"/>
    <property type="evidence" value="ECO:0007669"/>
    <property type="project" value="UniProtKB-ARBA"/>
</dbReference>
<evidence type="ECO:0000313" key="13">
    <source>
        <dbReference type="EMBL" id="KJF17757.1"/>
    </source>
</evidence>
<keyword evidence="6" id="KW-0408">Iron</keyword>
<keyword evidence="4" id="KW-0479">Metal-binding</keyword>
<accession>A0A0D8HIZ3</accession>
<feature type="compositionally biased region" description="Low complexity" evidence="10">
    <location>
        <begin position="258"/>
        <end position="300"/>
    </location>
</feature>
<keyword evidence="13" id="KW-0560">Oxidoreductase</keyword>
<feature type="domain" description="Rieske" evidence="12">
    <location>
        <begin position="314"/>
        <end position="396"/>
    </location>
</feature>
<dbReference type="InterPro" id="IPR032808">
    <property type="entry name" value="DoxX"/>
</dbReference>
<evidence type="ECO:0000256" key="5">
    <source>
        <dbReference type="ARBA" id="ARBA00022989"/>
    </source>
</evidence>
<evidence type="ECO:0000256" key="3">
    <source>
        <dbReference type="ARBA" id="ARBA00022714"/>
    </source>
</evidence>
<evidence type="ECO:0000256" key="4">
    <source>
        <dbReference type="ARBA" id="ARBA00022723"/>
    </source>
</evidence>
<dbReference type="STRING" id="1280514.AXFE_13730"/>
<evidence type="ECO:0000256" key="2">
    <source>
        <dbReference type="ARBA" id="ARBA00022692"/>
    </source>
</evidence>
<comment type="caution">
    <text evidence="13">The sequence shown here is derived from an EMBL/GenBank/DDBJ whole genome shotgun (WGS) entry which is preliminary data.</text>
</comment>
<keyword evidence="9" id="KW-1015">Disulfide bond</keyword>
<keyword evidence="14" id="KW-1185">Reference proteome</keyword>
<evidence type="ECO:0000256" key="8">
    <source>
        <dbReference type="ARBA" id="ARBA00023136"/>
    </source>
</evidence>
<feature type="transmembrane region" description="Helical" evidence="11">
    <location>
        <begin position="120"/>
        <end position="143"/>
    </location>
</feature>
<dbReference type="EMBL" id="JXYS01000030">
    <property type="protein sequence ID" value="KJF17757.1"/>
    <property type="molecule type" value="Genomic_DNA"/>
</dbReference>
<dbReference type="PROSITE" id="PS51296">
    <property type="entry name" value="RIESKE"/>
    <property type="match status" value="1"/>
</dbReference>